<dbReference type="GO" id="GO:0036122">
    <property type="term" value="F:BMP binding"/>
    <property type="evidence" value="ECO:0007669"/>
    <property type="project" value="TreeGrafter"/>
</dbReference>
<dbReference type="AlphaFoldDB" id="A0A443SIN5"/>
<evidence type="ECO:0000313" key="6">
    <source>
        <dbReference type="EMBL" id="RWS27391.1"/>
    </source>
</evidence>
<dbReference type="Proteomes" id="UP000288716">
    <property type="component" value="Unassembled WGS sequence"/>
</dbReference>
<feature type="domain" description="VWFC" evidence="5">
    <location>
        <begin position="37"/>
        <end position="97"/>
    </location>
</feature>
<dbReference type="PANTHER" id="PTHR46698">
    <property type="entry name" value="CROSSVEINLESS 2"/>
    <property type="match status" value="1"/>
</dbReference>
<comment type="subcellular location">
    <subcellularLocation>
        <location evidence="1">Secreted</location>
    </subcellularLocation>
</comment>
<gene>
    <name evidence="6" type="ORF">B4U80_08606</name>
</gene>
<reference evidence="6 7" key="1">
    <citation type="journal article" date="2018" name="Gigascience">
        <title>Genomes of trombidid mites reveal novel predicted allergens and laterally-transferred genes associated with secondary metabolism.</title>
        <authorList>
            <person name="Dong X."/>
            <person name="Chaisiri K."/>
            <person name="Xia D."/>
            <person name="Armstrong S.D."/>
            <person name="Fang Y."/>
            <person name="Donnelly M.J."/>
            <person name="Kadowaki T."/>
            <person name="McGarry J.W."/>
            <person name="Darby A.C."/>
            <person name="Makepeace B.L."/>
        </authorList>
    </citation>
    <scope>NUCLEOTIDE SEQUENCE [LARGE SCALE GENOMIC DNA]</scope>
    <source>
        <strain evidence="6">UoL-UT</strain>
    </source>
</reference>
<accession>A0A443SIN5</accession>
<dbReference type="SUPFAM" id="SSF57603">
    <property type="entry name" value="FnI-like domain"/>
    <property type="match status" value="2"/>
</dbReference>
<evidence type="ECO:0000259" key="5">
    <source>
        <dbReference type="PROSITE" id="PS50184"/>
    </source>
</evidence>
<organism evidence="6 7">
    <name type="scientific">Leptotrombidium deliense</name>
    <dbReference type="NCBI Taxonomy" id="299467"/>
    <lineage>
        <taxon>Eukaryota</taxon>
        <taxon>Metazoa</taxon>
        <taxon>Ecdysozoa</taxon>
        <taxon>Arthropoda</taxon>
        <taxon>Chelicerata</taxon>
        <taxon>Arachnida</taxon>
        <taxon>Acari</taxon>
        <taxon>Acariformes</taxon>
        <taxon>Trombidiformes</taxon>
        <taxon>Prostigmata</taxon>
        <taxon>Anystina</taxon>
        <taxon>Parasitengona</taxon>
        <taxon>Trombiculoidea</taxon>
        <taxon>Trombiculidae</taxon>
        <taxon>Leptotrombidium</taxon>
    </lineage>
</organism>
<comment type="caution">
    <text evidence="6">The sequence shown here is derived from an EMBL/GenBank/DDBJ whole genome shotgun (WGS) entry which is preliminary data.</text>
</comment>
<dbReference type="OrthoDB" id="6236007at2759"/>
<dbReference type="VEuPathDB" id="VectorBase:LDEU004650"/>
<evidence type="ECO:0000256" key="1">
    <source>
        <dbReference type="ARBA" id="ARBA00004613"/>
    </source>
</evidence>
<keyword evidence="7" id="KW-1185">Reference proteome</keyword>
<dbReference type="GO" id="GO:0030513">
    <property type="term" value="P:positive regulation of BMP signaling pathway"/>
    <property type="evidence" value="ECO:0007669"/>
    <property type="project" value="TreeGrafter"/>
</dbReference>
<evidence type="ECO:0000256" key="3">
    <source>
        <dbReference type="ARBA" id="ARBA00022729"/>
    </source>
</evidence>
<dbReference type="PROSITE" id="PS50184">
    <property type="entry name" value="VWFC_2"/>
    <property type="match status" value="2"/>
</dbReference>
<name>A0A443SIN5_9ACAR</name>
<protein>
    <submittedName>
        <fullName evidence="6">von Willebrand factor C and EGF domain-containing protein-like protein</fullName>
    </submittedName>
</protein>
<dbReference type="EMBL" id="NCKV01002051">
    <property type="protein sequence ID" value="RWS27391.1"/>
    <property type="molecule type" value="Genomic_DNA"/>
</dbReference>
<dbReference type="PANTHER" id="PTHR46698:SF4">
    <property type="entry name" value="CROSSVEINLESS 2"/>
    <property type="match status" value="1"/>
</dbReference>
<dbReference type="GO" id="GO:0005576">
    <property type="term" value="C:extracellular region"/>
    <property type="evidence" value="ECO:0007669"/>
    <property type="project" value="UniProtKB-SubCell"/>
</dbReference>
<evidence type="ECO:0000256" key="4">
    <source>
        <dbReference type="SAM" id="SignalP"/>
    </source>
</evidence>
<evidence type="ECO:0000256" key="2">
    <source>
        <dbReference type="ARBA" id="ARBA00022525"/>
    </source>
</evidence>
<dbReference type="InterPro" id="IPR052424">
    <property type="entry name" value="Kielin_Chordin-BMP_Reg"/>
</dbReference>
<keyword evidence="3 4" id="KW-0732">Signal</keyword>
<keyword evidence="2" id="KW-0964">Secreted</keyword>
<feature type="signal peptide" evidence="4">
    <location>
        <begin position="1"/>
        <end position="20"/>
    </location>
</feature>
<dbReference type="Pfam" id="PF23334">
    <property type="entry name" value="VWC2L_2nd"/>
    <property type="match status" value="1"/>
</dbReference>
<feature type="domain" description="VWFC" evidence="5">
    <location>
        <begin position="98"/>
        <end position="158"/>
    </location>
</feature>
<dbReference type="InterPro" id="IPR001007">
    <property type="entry name" value="VWF_dom"/>
</dbReference>
<evidence type="ECO:0000313" key="7">
    <source>
        <dbReference type="Proteomes" id="UP000288716"/>
    </source>
</evidence>
<feature type="chain" id="PRO_5019242605" evidence="4">
    <location>
        <begin position="21"/>
        <end position="513"/>
    </location>
</feature>
<proteinExistence type="predicted"/>
<dbReference type="SMART" id="SM00214">
    <property type="entry name" value="VWC"/>
    <property type="match status" value="2"/>
</dbReference>
<sequence length="513" mass="56632">MQRQLSAAVFLFIFVHILDSRVIPLKKRAFSYIANDTVCVVDNKIYSDGDPIPTDDPCEFCKCRPPGFSCVLRECEMKPGCKAIRREGECCPEYQCGCEHNGNFFKDGDKIPIAESPCYSCYCQGSSITCALADCKFRFDCPPEYVTGECCPRYDHCPPETSIFTQSPQENLVTTMNTSAISPEVTTPITTNISQTYETTKSVFAEYTTTDSKLTSISTSTIRSLIDNSTDYYITTTVLSVNDSKETLKTTTSDSENEHTTLVTKTSELVKNTGISSTPMETSQTVTETIPIKSNVFTGVTDKNSFSTNKMTTANEQDTTTENNSNKVVDENNIASTTYAYPKEDKSDVKYGNTTLSALVTDDSKKEDIVTTVRILDKQTTELMSSDEILTTPKLIQKPTTTGISNIENVTTDLDHIREGNIATIRNNVTETDDLNLTTLKVADVEVTEKDVSDNVDGKPNLAFTTDTLVTESKTNIELKETSTKHSIEVDPLEIATDRDVDVGDNYKSTLSA</sequence>
<dbReference type="Gene3D" id="2.10.70.10">
    <property type="entry name" value="Complement Module, domain 1"/>
    <property type="match status" value="1"/>
</dbReference>